<feature type="compositionally biased region" description="Basic residues" evidence="6">
    <location>
        <begin position="266"/>
        <end position="278"/>
    </location>
</feature>
<keyword evidence="3 7" id="KW-0812">Transmembrane</keyword>
<dbReference type="GO" id="GO:0005886">
    <property type="term" value="C:plasma membrane"/>
    <property type="evidence" value="ECO:0007669"/>
    <property type="project" value="UniProtKB-SubCell"/>
</dbReference>
<organism evidence="9 10">
    <name type="scientific">Pedococcus dokdonensis</name>
    <dbReference type="NCBI Taxonomy" id="443156"/>
    <lineage>
        <taxon>Bacteria</taxon>
        <taxon>Bacillati</taxon>
        <taxon>Actinomycetota</taxon>
        <taxon>Actinomycetes</taxon>
        <taxon>Micrococcales</taxon>
        <taxon>Intrasporangiaceae</taxon>
        <taxon>Pedococcus</taxon>
    </lineage>
</organism>
<evidence type="ECO:0000256" key="6">
    <source>
        <dbReference type="SAM" id="MobiDB-lite"/>
    </source>
</evidence>
<feature type="region of interest" description="Disordered" evidence="6">
    <location>
        <begin position="1"/>
        <end position="29"/>
    </location>
</feature>
<feature type="compositionally biased region" description="Polar residues" evidence="6">
    <location>
        <begin position="1"/>
        <end position="26"/>
    </location>
</feature>
<proteinExistence type="predicted"/>
<dbReference type="PANTHER" id="PTHR33885:SF3">
    <property type="entry name" value="PHAGE SHOCK PROTEIN C"/>
    <property type="match status" value="1"/>
</dbReference>
<evidence type="ECO:0000256" key="3">
    <source>
        <dbReference type="ARBA" id="ARBA00022692"/>
    </source>
</evidence>
<evidence type="ECO:0000259" key="8">
    <source>
        <dbReference type="Pfam" id="PF04024"/>
    </source>
</evidence>
<reference evidence="10" key="1">
    <citation type="submission" date="2016-10" db="EMBL/GenBank/DDBJ databases">
        <authorList>
            <person name="Varghese N."/>
            <person name="Submissions S."/>
        </authorList>
    </citation>
    <scope>NUCLEOTIDE SEQUENCE [LARGE SCALE GENOMIC DNA]</scope>
    <source>
        <strain evidence="10">DSM 22329</strain>
    </source>
</reference>
<dbReference type="PANTHER" id="PTHR33885">
    <property type="entry name" value="PHAGE SHOCK PROTEIN C"/>
    <property type="match status" value="1"/>
</dbReference>
<keyword evidence="4 7" id="KW-1133">Transmembrane helix</keyword>
<keyword evidence="5 7" id="KW-0472">Membrane</keyword>
<dbReference type="Pfam" id="PF04024">
    <property type="entry name" value="PspC"/>
    <property type="match status" value="1"/>
</dbReference>
<protein>
    <submittedName>
        <fullName evidence="9">Phage shock protein PspC (Stress-responsive transcriptional regulator)</fullName>
    </submittedName>
</protein>
<evidence type="ECO:0000256" key="5">
    <source>
        <dbReference type="ARBA" id="ARBA00023136"/>
    </source>
</evidence>
<keyword evidence="2" id="KW-1003">Cell membrane</keyword>
<feature type="transmembrane region" description="Helical" evidence="7">
    <location>
        <begin position="138"/>
        <end position="156"/>
    </location>
</feature>
<evidence type="ECO:0000256" key="7">
    <source>
        <dbReference type="SAM" id="Phobius"/>
    </source>
</evidence>
<comment type="subcellular location">
    <subcellularLocation>
        <location evidence="1">Cell membrane</location>
        <topology evidence="1">Single-pass membrane protein</topology>
    </subcellularLocation>
</comment>
<dbReference type="InterPro" id="IPR007168">
    <property type="entry name" value="Phageshock_PspC_N"/>
</dbReference>
<feature type="domain" description="Phage shock protein PspC N-terminal" evidence="8">
    <location>
        <begin position="42"/>
        <end position="96"/>
    </location>
</feature>
<feature type="transmembrane region" description="Helical" evidence="7">
    <location>
        <begin position="339"/>
        <end position="357"/>
    </location>
</feature>
<dbReference type="InterPro" id="IPR052027">
    <property type="entry name" value="PspC"/>
</dbReference>
<keyword evidence="10" id="KW-1185">Reference proteome</keyword>
<feature type="region of interest" description="Disordered" evidence="6">
    <location>
        <begin position="202"/>
        <end position="278"/>
    </location>
</feature>
<feature type="transmembrane region" description="Helical" evidence="7">
    <location>
        <begin position="112"/>
        <end position="132"/>
    </location>
</feature>
<feature type="transmembrane region" description="Helical" evidence="7">
    <location>
        <begin position="313"/>
        <end position="332"/>
    </location>
</feature>
<dbReference type="SUPFAM" id="SSF103473">
    <property type="entry name" value="MFS general substrate transporter"/>
    <property type="match status" value="1"/>
</dbReference>
<sequence>MDDMTQNPGPTAGPTNQTRPGSQPGHTNGLDRFFGWIRSVDLRRDGDDKWLAGVCSGIAQRLGVDPIVIRAVLVLLVVLGGVGITVYLIAWAFLPNNREEIIAEKALRDGDVLGIILLVVIGLSLAGGTGLAGDNWGIGWVWWVLVPVGLVVWLVTRNRGHKPPGQPAYGPPPASYTPPSAPYAAPYAGPSAWSAAPATYAAAPGTPTAASSPTVTSPVPESTDSPTQETPTVSTTTYAPGAPAPVATPPGGVYGPPPAPVAPRPRPPKPPRAPRRRSGGFVATLLVGGLALAAYGATLSLHDANNWAGSDETVALAAALGVLGLGTLVLGLLGRRAGFTGFLAVVLALVTWTASVVPDVTFGGGIGERTWRPSATDTSERYRLSIGSAELDLASTPDNPGTAREIEARVGIGELRIYIPDNLTVEVRSSVGAGDISRMGSPDLGPIAPPGVDGDGDPVQLDGHDGRNISTVETFGTGTPDVVIDAHVGLGQILIGKG</sequence>
<dbReference type="PRINTS" id="PR01217">
    <property type="entry name" value="PRICHEXTENSN"/>
</dbReference>
<dbReference type="EMBL" id="LT629711">
    <property type="protein sequence ID" value="SDP34161.1"/>
    <property type="molecule type" value="Genomic_DNA"/>
</dbReference>
<feature type="compositionally biased region" description="Pro residues" evidence="6">
    <location>
        <begin position="255"/>
        <end position="265"/>
    </location>
</feature>
<accession>A0A1H0RX31</accession>
<dbReference type="Proteomes" id="UP000199077">
    <property type="component" value="Chromosome I"/>
</dbReference>
<evidence type="ECO:0000256" key="2">
    <source>
        <dbReference type="ARBA" id="ARBA00022475"/>
    </source>
</evidence>
<evidence type="ECO:0000256" key="1">
    <source>
        <dbReference type="ARBA" id="ARBA00004162"/>
    </source>
</evidence>
<name>A0A1H0RX31_9MICO</name>
<evidence type="ECO:0000313" key="9">
    <source>
        <dbReference type="EMBL" id="SDP34161.1"/>
    </source>
</evidence>
<feature type="transmembrane region" description="Helical" evidence="7">
    <location>
        <begin position="67"/>
        <end position="91"/>
    </location>
</feature>
<dbReference type="OrthoDB" id="7359894at2"/>
<dbReference type="AlphaFoldDB" id="A0A1H0RX31"/>
<feature type="transmembrane region" description="Helical" evidence="7">
    <location>
        <begin position="279"/>
        <end position="301"/>
    </location>
</feature>
<dbReference type="InterPro" id="IPR036259">
    <property type="entry name" value="MFS_trans_sf"/>
</dbReference>
<evidence type="ECO:0000256" key="4">
    <source>
        <dbReference type="ARBA" id="ARBA00022989"/>
    </source>
</evidence>
<gene>
    <name evidence="9" type="ORF">SAMN04489867_2124</name>
</gene>
<dbReference type="STRING" id="443156.SAMN04489867_2124"/>
<evidence type="ECO:0000313" key="10">
    <source>
        <dbReference type="Proteomes" id="UP000199077"/>
    </source>
</evidence>
<feature type="compositionally biased region" description="Low complexity" evidence="6">
    <location>
        <begin position="202"/>
        <end position="241"/>
    </location>
</feature>